<dbReference type="Pfam" id="PF01735">
    <property type="entry name" value="PLA2_B"/>
    <property type="match status" value="1"/>
</dbReference>
<proteinExistence type="inferred from homology"/>
<sequence length="627" mass="68066">MPCAVANPITPPPPPSRFITPRGFPDSPSGGYAPGIVKCPSDKSMIRQASSISSNEKDWVTERHTVTDKALTDFLNRAAMVDFDVASFMHGYSPSIGLAFSGGGYRAMLNGAGVLKAFDSRTDGTTRPNHMGGLLQSATYIAGLSGGSWMLGSVMVNNFTTVQALQDSKELWDLRDSILAPEGTLKVFDTADYYKELHDEVTSKENAGWDVSVTDYWARALARQFLEDNGAPAVTYSSIAKTDAFTNFEMPFPIIVADGRHPGELIISTNATVFEFNPLEMGSFDPTLYAFTTLEYIGTNVTNGVPNNADRCTRGFDNAGFLMGTSSSLFNVALLKLTTSGLTGILRQFAEDVLRGLSADDADIASYSPNPFYKVNPQINPSADDEVLTLVDGGLDGQNIPLNPLIQPVRNLDVVFAVDSSADTSNWPNGTSLVATYARSLSPMQNNTKFPAIPDWNTFVNLGLNTRPTFFGCNASNITHSSSFTKDTVLPPLIVYIPNHPYTYMSNTSTTTMEYTREERDSMIWNGYNVATMGNGTVEQNWPACAACAIVRRGEEKRGRTQTEQCNWCFAKYCWDGTRNDTMPSGPVQYTLLIAQKSAGTRVVQSGEILFPATAAAAAAMVLGLMM</sequence>
<evidence type="ECO:0000256" key="2">
    <source>
        <dbReference type="ARBA" id="ARBA00013274"/>
    </source>
</evidence>
<evidence type="ECO:0000313" key="12">
    <source>
        <dbReference type="EMBL" id="RPB23341.1"/>
    </source>
</evidence>
<comment type="similarity">
    <text evidence="1 10">Belongs to the lysophospholipase family.</text>
</comment>
<dbReference type="Proteomes" id="UP000267821">
    <property type="component" value="Unassembled WGS sequence"/>
</dbReference>
<dbReference type="PANTHER" id="PTHR10728">
    <property type="entry name" value="CYTOSOLIC PHOSPHOLIPASE A2"/>
    <property type="match status" value="1"/>
</dbReference>
<feature type="domain" description="PLA2c" evidence="11">
    <location>
        <begin position="38"/>
        <end position="580"/>
    </location>
</feature>
<dbReference type="PANTHER" id="PTHR10728:SF33">
    <property type="entry name" value="LYSOPHOSPHOLIPASE 1-RELATED"/>
    <property type="match status" value="1"/>
</dbReference>
<keyword evidence="5 9" id="KW-0442">Lipid degradation</keyword>
<keyword evidence="3" id="KW-0732">Signal</keyword>
<dbReference type="FunFam" id="3.40.1090.10:FF:000010">
    <property type="entry name" value="Lysophospholipase"/>
    <property type="match status" value="1"/>
</dbReference>
<dbReference type="InterPro" id="IPR002642">
    <property type="entry name" value="LysoPLipase_cat_dom"/>
</dbReference>
<accession>A0A3N4LRU2</accession>
<dbReference type="EMBL" id="ML121547">
    <property type="protein sequence ID" value="RPB23341.1"/>
    <property type="molecule type" value="Genomic_DNA"/>
</dbReference>
<dbReference type="SMART" id="SM00022">
    <property type="entry name" value="PLAc"/>
    <property type="match status" value="1"/>
</dbReference>
<name>A0A3N4LRU2_9PEZI</name>
<dbReference type="OrthoDB" id="4084751at2759"/>
<evidence type="ECO:0000259" key="11">
    <source>
        <dbReference type="PROSITE" id="PS51210"/>
    </source>
</evidence>
<dbReference type="GO" id="GO:0004623">
    <property type="term" value="F:phospholipase A2 activity"/>
    <property type="evidence" value="ECO:0007669"/>
    <property type="project" value="TreeGrafter"/>
</dbReference>
<keyword evidence="4 9" id="KW-0378">Hydrolase</keyword>
<protein>
    <recommendedName>
        <fullName evidence="2 10">Lysophospholipase</fullName>
        <ecNumber evidence="2 10">3.1.1.5</ecNumber>
    </recommendedName>
</protein>
<dbReference type="FunCoup" id="A0A3N4LRU2">
    <property type="interactions" value="70"/>
</dbReference>
<evidence type="ECO:0000256" key="10">
    <source>
        <dbReference type="RuleBase" id="RU362103"/>
    </source>
</evidence>
<reference evidence="12 13" key="1">
    <citation type="journal article" date="2018" name="Nat. Ecol. Evol.">
        <title>Pezizomycetes genomes reveal the molecular basis of ectomycorrhizal truffle lifestyle.</title>
        <authorList>
            <person name="Murat C."/>
            <person name="Payen T."/>
            <person name="Noel B."/>
            <person name="Kuo A."/>
            <person name="Morin E."/>
            <person name="Chen J."/>
            <person name="Kohler A."/>
            <person name="Krizsan K."/>
            <person name="Balestrini R."/>
            <person name="Da Silva C."/>
            <person name="Montanini B."/>
            <person name="Hainaut M."/>
            <person name="Levati E."/>
            <person name="Barry K.W."/>
            <person name="Belfiori B."/>
            <person name="Cichocki N."/>
            <person name="Clum A."/>
            <person name="Dockter R.B."/>
            <person name="Fauchery L."/>
            <person name="Guy J."/>
            <person name="Iotti M."/>
            <person name="Le Tacon F."/>
            <person name="Lindquist E.A."/>
            <person name="Lipzen A."/>
            <person name="Malagnac F."/>
            <person name="Mello A."/>
            <person name="Molinier V."/>
            <person name="Miyauchi S."/>
            <person name="Poulain J."/>
            <person name="Riccioni C."/>
            <person name="Rubini A."/>
            <person name="Sitrit Y."/>
            <person name="Splivallo R."/>
            <person name="Traeger S."/>
            <person name="Wang M."/>
            <person name="Zifcakova L."/>
            <person name="Wipf D."/>
            <person name="Zambonelli A."/>
            <person name="Paolocci F."/>
            <person name="Nowrousian M."/>
            <person name="Ottonello S."/>
            <person name="Baldrian P."/>
            <person name="Spatafora J.W."/>
            <person name="Henrissat B."/>
            <person name="Nagy L.G."/>
            <person name="Aury J.M."/>
            <person name="Wincker P."/>
            <person name="Grigoriev I.V."/>
            <person name="Bonfante P."/>
            <person name="Martin F.M."/>
        </authorList>
    </citation>
    <scope>NUCLEOTIDE SEQUENCE [LARGE SCALE GENOMIC DNA]</scope>
    <source>
        <strain evidence="12 13">ATCC MYA-4762</strain>
    </source>
</reference>
<evidence type="ECO:0000256" key="1">
    <source>
        <dbReference type="ARBA" id="ARBA00008780"/>
    </source>
</evidence>
<dbReference type="InParanoid" id="A0A3N4LRU2"/>
<evidence type="ECO:0000256" key="5">
    <source>
        <dbReference type="ARBA" id="ARBA00022963"/>
    </source>
</evidence>
<dbReference type="SUPFAM" id="SSF52151">
    <property type="entry name" value="FabD/lysophospholipase-like"/>
    <property type="match status" value="1"/>
</dbReference>
<evidence type="ECO:0000256" key="7">
    <source>
        <dbReference type="ARBA" id="ARBA00023180"/>
    </source>
</evidence>
<dbReference type="Gene3D" id="3.40.1090.10">
    <property type="entry name" value="Cytosolic phospholipase A2 catalytic domain"/>
    <property type="match status" value="1"/>
</dbReference>
<dbReference type="GO" id="GO:0004622">
    <property type="term" value="F:phosphatidylcholine lysophospholipase activity"/>
    <property type="evidence" value="ECO:0007669"/>
    <property type="project" value="UniProtKB-EC"/>
</dbReference>
<dbReference type="GO" id="GO:0005783">
    <property type="term" value="C:endoplasmic reticulum"/>
    <property type="evidence" value="ECO:0007669"/>
    <property type="project" value="TreeGrafter"/>
</dbReference>
<dbReference type="GO" id="GO:0046475">
    <property type="term" value="P:glycerophospholipid catabolic process"/>
    <property type="evidence" value="ECO:0007669"/>
    <property type="project" value="TreeGrafter"/>
</dbReference>
<keyword evidence="7" id="KW-0325">Glycoprotein</keyword>
<dbReference type="EC" id="3.1.1.5" evidence="2 10"/>
<keyword evidence="6 9" id="KW-0443">Lipid metabolism</keyword>
<keyword evidence="13" id="KW-1185">Reference proteome</keyword>
<evidence type="ECO:0000256" key="3">
    <source>
        <dbReference type="ARBA" id="ARBA00022729"/>
    </source>
</evidence>
<evidence type="ECO:0000256" key="6">
    <source>
        <dbReference type="ARBA" id="ARBA00023098"/>
    </source>
</evidence>
<dbReference type="STRING" id="1051890.A0A3N4LRU2"/>
<dbReference type="PROSITE" id="PS51210">
    <property type="entry name" value="PLA2C"/>
    <property type="match status" value="1"/>
</dbReference>
<dbReference type="GO" id="GO:0005829">
    <property type="term" value="C:cytosol"/>
    <property type="evidence" value="ECO:0007669"/>
    <property type="project" value="TreeGrafter"/>
</dbReference>
<evidence type="ECO:0000256" key="9">
    <source>
        <dbReference type="PROSITE-ProRule" id="PRU00555"/>
    </source>
</evidence>
<evidence type="ECO:0000313" key="13">
    <source>
        <dbReference type="Proteomes" id="UP000267821"/>
    </source>
</evidence>
<evidence type="ECO:0000256" key="4">
    <source>
        <dbReference type="ARBA" id="ARBA00022801"/>
    </source>
</evidence>
<dbReference type="InterPro" id="IPR016035">
    <property type="entry name" value="Acyl_Trfase/lysoPLipase"/>
</dbReference>
<gene>
    <name evidence="12" type="ORF">L211DRAFT_285856</name>
</gene>
<comment type="catalytic activity">
    <reaction evidence="8 10">
        <text>a 1-acyl-sn-glycero-3-phosphocholine + H2O = sn-glycerol 3-phosphocholine + a fatty acid + H(+)</text>
        <dbReference type="Rhea" id="RHEA:15177"/>
        <dbReference type="ChEBI" id="CHEBI:15377"/>
        <dbReference type="ChEBI" id="CHEBI:15378"/>
        <dbReference type="ChEBI" id="CHEBI:16870"/>
        <dbReference type="ChEBI" id="CHEBI:28868"/>
        <dbReference type="ChEBI" id="CHEBI:58168"/>
        <dbReference type="EC" id="3.1.1.5"/>
    </reaction>
</comment>
<organism evidence="12 13">
    <name type="scientific">Terfezia boudieri ATCC MYA-4762</name>
    <dbReference type="NCBI Taxonomy" id="1051890"/>
    <lineage>
        <taxon>Eukaryota</taxon>
        <taxon>Fungi</taxon>
        <taxon>Dikarya</taxon>
        <taxon>Ascomycota</taxon>
        <taxon>Pezizomycotina</taxon>
        <taxon>Pezizomycetes</taxon>
        <taxon>Pezizales</taxon>
        <taxon>Pezizaceae</taxon>
        <taxon>Terfezia</taxon>
    </lineage>
</organism>
<evidence type="ECO:0000256" key="8">
    <source>
        <dbReference type="ARBA" id="ARBA00049531"/>
    </source>
</evidence>
<dbReference type="AlphaFoldDB" id="A0A3N4LRU2"/>